<dbReference type="EnsemblMetazoa" id="BGLB020501-RC">
    <property type="protein sequence ID" value="BGLB020501-PC"/>
    <property type="gene ID" value="BGLB020501"/>
</dbReference>
<name>A0A2C9KJT6_BIOGL</name>
<dbReference type="AlphaFoldDB" id="A0A2C9KJT6"/>
<sequence length="368" mass="41954">MGVGSSKDRNEKQYSSCKRKQDPASPYVERKKSRAIEDTSTPWITIELAPVIKQHVHLWFDSATDNNWKKIQTLSLESLSTIMINCKEAMNPLMETQNSARNFLELLRFLIDNKVTNLEAIRIVYLKRFMNILGSNTPKDIVESLRRLIQTQQRLKTIALINSEIIKDSALMVLSTICQTSGSSLESLTLDKLFIESTDQDIEPICNSFDHLQVLSELKVTQENLSNELIILLANLKKLKELKVILSNVQSKIDQNSWERIITNCPELNITLILTVTNYDTLTKIIDMKMPVACIKAKWKRNLDCTPANLSFLFLSQIYLVSLSSIVVKVEDGQDLQERIRLLEDLRKKCPIKGVNVISADADRIRGC</sequence>
<evidence type="ECO:0000313" key="3">
    <source>
        <dbReference type="Proteomes" id="UP000076420"/>
    </source>
</evidence>
<evidence type="ECO:0000313" key="2">
    <source>
        <dbReference type="EnsemblMetazoa" id="BGLB020501-PC"/>
    </source>
</evidence>
<feature type="compositionally biased region" description="Basic and acidic residues" evidence="1">
    <location>
        <begin position="1"/>
        <end position="12"/>
    </location>
</feature>
<protein>
    <submittedName>
        <fullName evidence="2">Uncharacterized protein</fullName>
    </submittedName>
</protein>
<reference evidence="2" key="1">
    <citation type="submission" date="2020-05" db="UniProtKB">
        <authorList>
            <consortium name="EnsemblMetazoa"/>
        </authorList>
    </citation>
    <scope>IDENTIFICATION</scope>
    <source>
        <strain evidence="2">BB02</strain>
    </source>
</reference>
<dbReference type="VEuPathDB" id="VectorBase:BGLB020501"/>
<proteinExistence type="predicted"/>
<dbReference type="Gene3D" id="3.80.10.10">
    <property type="entry name" value="Ribonuclease Inhibitor"/>
    <property type="match status" value="1"/>
</dbReference>
<gene>
    <name evidence="2" type="primary">106076543</name>
</gene>
<organism evidence="2 3">
    <name type="scientific">Biomphalaria glabrata</name>
    <name type="common">Bloodfluke planorb</name>
    <name type="synonym">Freshwater snail</name>
    <dbReference type="NCBI Taxonomy" id="6526"/>
    <lineage>
        <taxon>Eukaryota</taxon>
        <taxon>Metazoa</taxon>
        <taxon>Spiralia</taxon>
        <taxon>Lophotrochozoa</taxon>
        <taxon>Mollusca</taxon>
        <taxon>Gastropoda</taxon>
        <taxon>Heterobranchia</taxon>
        <taxon>Euthyneura</taxon>
        <taxon>Panpulmonata</taxon>
        <taxon>Hygrophila</taxon>
        <taxon>Lymnaeoidea</taxon>
        <taxon>Planorbidae</taxon>
        <taxon>Biomphalaria</taxon>
    </lineage>
</organism>
<feature type="region of interest" description="Disordered" evidence="1">
    <location>
        <begin position="1"/>
        <end position="33"/>
    </location>
</feature>
<dbReference type="InterPro" id="IPR032675">
    <property type="entry name" value="LRR_dom_sf"/>
</dbReference>
<accession>A0A2C9KJT6</accession>
<dbReference type="Proteomes" id="UP000076420">
    <property type="component" value="Unassembled WGS sequence"/>
</dbReference>
<evidence type="ECO:0000256" key="1">
    <source>
        <dbReference type="SAM" id="MobiDB-lite"/>
    </source>
</evidence>